<evidence type="ECO:0000313" key="2">
    <source>
        <dbReference type="EMBL" id="KII82697.1"/>
    </source>
</evidence>
<feature type="region of interest" description="Disordered" evidence="1">
    <location>
        <begin position="107"/>
        <end position="148"/>
    </location>
</feature>
<feature type="compositionally biased region" description="Low complexity" evidence="1">
    <location>
        <begin position="285"/>
        <end position="297"/>
    </location>
</feature>
<sequence>MVFGVVERLRGEIRRSLKLTNARRCSFSLLVLVAHVHRVPVRCNVAPPPATLQGVLLFLSFHFATSPSSPPFPLAALACPPSSHSPHTLALSTPSCTPLHSRLRPPRCILPPNPRSLRGRRAHTSHAQARVSRRCSSSAHGDNDGRGTWQRCAASRASARRQTGALGGALVPRLSAPTPAVPTLANPVPTILVPVLAPPHPRTPTYRQPASAHPRVLVPCVHRRLRTPRPRAPLHPACAHVLAPRVRALPRPRTPRRPASSHPASSHAIAPRVRARHCTPRPRTSSHPASAHAIAPRVRARHRTPRPRTPLHPASAHVLAPHVRALPRPRTPRPLASLHPASHAIAPPRTSRPPPATSSPSPSSHPSSSHPRPPPSSHSTSSHGSYIFIQ</sequence>
<organism evidence="2 3">
    <name type="scientific">Plicaturopsis crispa FD-325 SS-3</name>
    <dbReference type="NCBI Taxonomy" id="944288"/>
    <lineage>
        <taxon>Eukaryota</taxon>
        <taxon>Fungi</taxon>
        <taxon>Dikarya</taxon>
        <taxon>Basidiomycota</taxon>
        <taxon>Agaricomycotina</taxon>
        <taxon>Agaricomycetes</taxon>
        <taxon>Agaricomycetidae</taxon>
        <taxon>Amylocorticiales</taxon>
        <taxon>Amylocorticiaceae</taxon>
        <taxon>Plicatura</taxon>
        <taxon>Plicaturopsis crispa</taxon>
    </lineage>
</organism>
<accession>A0A0C9SPJ8</accession>
<proteinExistence type="predicted"/>
<keyword evidence="3" id="KW-1185">Reference proteome</keyword>
<feature type="compositionally biased region" description="Low complexity" evidence="1">
    <location>
        <begin position="257"/>
        <end position="272"/>
    </location>
</feature>
<dbReference type="Proteomes" id="UP000053263">
    <property type="component" value="Unassembled WGS sequence"/>
</dbReference>
<protein>
    <submittedName>
        <fullName evidence="2">Uncharacterized protein</fullName>
    </submittedName>
</protein>
<dbReference type="AlphaFoldDB" id="A0A0C9SPJ8"/>
<feature type="compositionally biased region" description="Low complexity" evidence="1">
    <location>
        <begin position="358"/>
        <end position="370"/>
    </location>
</feature>
<feature type="region of interest" description="Disordered" evidence="1">
    <location>
        <begin position="247"/>
        <end position="390"/>
    </location>
</feature>
<name>A0A0C9SPJ8_PLICR</name>
<reference evidence="2 3" key="1">
    <citation type="submission" date="2014-06" db="EMBL/GenBank/DDBJ databases">
        <title>Evolutionary Origins and Diversification of the Mycorrhizal Mutualists.</title>
        <authorList>
            <consortium name="DOE Joint Genome Institute"/>
            <consortium name="Mycorrhizal Genomics Consortium"/>
            <person name="Kohler A."/>
            <person name="Kuo A."/>
            <person name="Nagy L.G."/>
            <person name="Floudas D."/>
            <person name="Copeland A."/>
            <person name="Barry K.W."/>
            <person name="Cichocki N."/>
            <person name="Veneault-Fourrey C."/>
            <person name="LaButti K."/>
            <person name="Lindquist E.A."/>
            <person name="Lipzen A."/>
            <person name="Lundell T."/>
            <person name="Morin E."/>
            <person name="Murat C."/>
            <person name="Riley R."/>
            <person name="Ohm R."/>
            <person name="Sun H."/>
            <person name="Tunlid A."/>
            <person name="Henrissat B."/>
            <person name="Grigoriev I.V."/>
            <person name="Hibbett D.S."/>
            <person name="Martin F."/>
        </authorList>
    </citation>
    <scope>NUCLEOTIDE SEQUENCE [LARGE SCALE GENOMIC DNA]</scope>
    <source>
        <strain evidence="2 3">FD-325 SS-3</strain>
    </source>
</reference>
<dbReference type="HOGENOM" id="CLU_708085_0_0_1"/>
<gene>
    <name evidence="2" type="ORF">PLICRDRAFT_181146</name>
</gene>
<evidence type="ECO:0000313" key="3">
    <source>
        <dbReference type="Proteomes" id="UP000053263"/>
    </source>
</evidence>
<evidence type="ECO:0000256" key="1">
    <source>
        <dbReference type="SAM" id="MobiDB-lite"/>
    </source>
</evidence>
<dbReference type="EMBL" id="KN832749">
    <property type="protein sequence ID" value="KII82697.1"/>
    <property type="molecule type" value="Genomic_DNA"/>
</dbReference>